<dbReference type="AlphaFoldDB" id="A0A0F9PFH6"/>
<comment type="caution">
    <text evidence="1">The sequence shown here is derived from an EMBL/GenBank/DDBJ whole genome shotgun (WGS) entry which is preliminary data.</text>
</comment>
<proteinExistence type="predicted"/>
<sequence length="75" mass="8316">MSCLVQIVSGEGAGEGRIEPHTGRATARAIRARLTRERCNGDRWAHVVIDGERVYDGPYPTAWESELDYVLRASS</sequence>
<organism evidence="1">
    <name type="scientific">marine sediment metagenome</name>
    <dbReference type="NCBI Taxonomy" id="412755"/>
    <lineage>
        <taxon>unclassified sequences</taxon>
        <taxon>metagenomes</taxon>
        <taxon>ecological metagenomes</taxon>
    </lineage>
</organism>
<name>A0A0F9PFH6_9ZZZZ</name>
<protein>
    <submittedName>
        <fullName evidence="1">Uncharacterized protein</fullName>
    </submittedName>
</protein>
<accession>A0A0F9PFH6</accession>
<gene>
    <name evidence="1" type="ORF">LCGC14_0832490</name>
</gene>
<dbReference type="EMBL" id="LAZR01002395">
    <property type="protein sequence ID" value="KKN30585.1"/>
    <property type="molecule type" value="Genomic_DNA"/>
</dbReference>
<reference evidence="1" key="1">
    <citation type="journal article" date="2015" name="Nature">
        <title>Complex archaea that bridge the gap between prokaryotes and eukaryotes.</title>
        <authorList>
            <person name="Spang A."/>
            <person name="Saw J.H."/>
            <person name="Jorgensen S.L."/>
            <person name="Zaremba-Niedzwiedzka K."/>
            <person name="Martijn J."/>
            <person name="Lind A.E."/>
            <person name="van Eijk R."/>
            <person name="Schleper C."/>
            <person name="Guy L."/>
            <person name="Ettema T.J."/>
        </authorList>
    </citation>
    <scope>NUCLEOTIDE SEQUENCE</scope>
</reference>
<evidence type="ECO:0000313" key="1">
    <source>
        <dbReference type="EMBL" id="KKN30585.1"/>
    </source>
</evidence>